<protein>
    <submittedName>
        <fullName evidence="1">Uncharacterized protein</fullName>
    </submittedName>
</protein>
<gene>
    <name evidence="1" type="ORF">METZ01_LOCUS264429</name>
</gene>
<proteinExistence type="predicted"/>
<dbReference type="EMBL" id="UINC01074411">
    <property type="protein sequence ID" value="SVC11575.1"/>
    <property type="molecule type" value="Genomic_DNA"/>
</dbReference>
<organism evidence="1">
    <name type="scientific">marine metagenome</name>
    <dbReference type="NCBI Taxonomy" id="408172"/>
    <lineage>
        <taxon>unclassified sequences</taxon>
        <taxon>metagenomes</taxon>
        <taxon>ecological metagenomes</taxon>
    </lineage>
</organism>
<name>A0A382JIT2_9ZZZZ</name>
<evidence type="ECO:0000313" key="1">
    <source>
        <dbReference type="EMBL" id="SVC11575.1"/>
    </source>
</evidence>
<feature type="non-terminal residue" evidence="1">
    <location>
        <position position="1"/>
    </location>
</feature>
<sequence length="387" mass="44377">PGHRLIPFISNEKKESDLTFLCLDGNEIPKQKLPFLIEDIVPYYQYSSPVHFPDEIKLNNWVLEKSYLLVTAWDITHVIHQNQLKEGDFLCIKLVDYEKGVFQIQPYHKNKMPLARLKMRSLFVSMEKILTKLCTIDSFCATGLEKQLLCTLYHVDKSLLNIPAFSLIDFIESLTELEVIGCEEGGGRLVSGSKIHLNKSVCEETPRVSKGETGSLDKIFQDLKLAFNKDEFASILYTVMGSETYKLESVFNILFGGEGKAFNNQNQHEMFYQHLRELLKKICSDLKQPESKVISALRDQTVGIKLGLIEILRFLEKNEVGLKDLPQDLLEKIYDLDHFCRETLSRLADRAAIPNLKFIHDAKLAIKIILPHATSLEEEIYSQLGFY</sequence>
<dbReference type="AlphaFoldDB" id="A0A382JIT2"/>
<accession>A0A382JIT2</accession>
<reference evidence="1" key="1">
    <citation type="submission" date="2018-05" db="EMBL/GenBank/DDBJ databases">
        <authorList>
            <person name="Lanie J.A."/>
            <person name="Ng W.-L."/>
            <person name="Kazmierczak K.M."/>
            <person name="Andrzejewski T.M."/>
            <person name="Davidsen T.M."/>
            <person name="Wayne K.J."/>
            <person name="Tettelin H."/>
            <person name="Glass J.I."/>
            <person name="Rusch D."/>
            <person name="Podicherti R."/>
            <person name="Tsui H.-C.T."/>
            <person name="Winkler M.E."/>
        </authorList>
    </citation>
    <scope>NUCLEOTIDE SEQUENCE</scope>
</reference>